<evidence type="ECO:0000313" key="2">
    <source>
        <dbReference type="Proteomes" id="UP000002941"/>
    </source>
</evidence>
<name>J0X5K9_9ACTO</name>
<accession>J0X5K9</accession>
<gene>
    <name evidence="1" type="ORF">HMPREF1318_0856</name>
</gene>
<dbReference type="EMBL" id="AKFT01000116">
    <property type="protein sequence ID" value="EJF43936.1"/>
    <property type="molecule type" value="Genomic_DNA"/>
</dbReference>
<organism evidence="1 2">
    <name type="scientific">Actinomyces massiliensis F0489</name>
    <dbReference type="NCBI Taxonomy" id="1125718"/>
    <lineage>
        <taxon>Bacteria</taxon>
        <taxon>Bacillati</taxon>
        <taxon>Actinomycetota</taxon>
        <taxon>Actinomycetes</taxon>
        <taxon>Actinomycetales</taxon>
        <taxon>Actinomycetaceae</taxon>
        <taxon>Actinomyces</taxon>
    </lineage>
</organism>
<proteinExistence type="predicted"/>
<protein>
    <submittedName>
        <fullName evidence="1">Uncharacterized protein</fullName>
    </submittedName>
</protein>
<sequence>MEPDAVAIAVIVRADRRSAGSAWRGMTLRLPFYTNSAVGD</sequence>
<evidence type="ECO:0000313" key="1">
    <source>
        <dbReference type="EMBL" id="EJF43936.1"/>
    </source>
</evidence>
<dbReference type="Proteomes" id="UP000002941">
    <property type="component" value="Unassembled WGS sequence"/>
</dbReference>
<comment type="caution">
    <text evidence="1">The sequence shown here is derived from an EMBL/GenBank/DDBJ whole genome shotgun (WGS) entry which is preliminary data.</text>
</comment>
<dbReference type="AlphaFoldDB" id="J0X5K9"/>
<keyword evidence="2" id="KW-1185">Reference proteome</keyword>
<reference evidence="1 2" key="1">
    <citation type="submission" date="2012-05" db="EMBL/GenBank/DDBJ databases">
        <authorList>
            <person name="Harkins D.M."/>
            <person name="Madupu R."/>
            <person name="Durkin A.S."/>
            <person name="Torralba M."/>
            <person name="Methe B."/>
            <person name="Sutton G.G."/>
            <person name="Nelson K.E."/>
        </authorList>
    </citation>
    <scope>NUCLEOTIDE SEQUENCE [LARGE SCALE GENOMIC DNA]</scope>
    <source>
        <strain evidence="1 2">F0489</strain>
    </source>
</reference>